<feature type="transmembrane region" description="Helical" evidence="9">
    <location>
        <begin position="87"/>
        <end position="106"/>
    </location>
</feature>
<feature type="transmembrane region" description="Helical" evidence="9">
    <location>
        <begin position="127"/>
        <end position="147"/>
    </location>
</feature>
<evidence type="ECO:0000256" key="9">
    <source>
        <dbReference type="RuleBase" id="RU364085"/>
    </source>
</evidence>
<dbReference type="InterPro" id="IPR008896">
    <property type="entry name" value="TIC214"/>
</dbReference>
<reference evidence="10" key="1">
    <citation type="journal article" date="2017" name="New Phytol.">
        <title>Conflicting phylogenomic signals reveal a pattern of reticulate evolution in a recent high-Andean diversification (Asteraceae: Astereae: Diplostephium).</title>
        <authorList>
            <person name="Vargas O.M."/>
            <person name="Ortiz E.M."/>
            <person name="Simpson B."/>
        </authorList>
    </citation>
    <scope>NUCLEOTIDE SEQUENCE</scope>
</reference>
<keyword evidence="9 10" id="KW-0934">Plastid</keyword>
<gene>
    <name evidence="10" type="primary">ycf1</name>
    <name evidence="9" type="synonym">TIC214</name>
</gene>
<keyword evidence="5 9" id="KW-0812">Transmembrane</keyword>
<evidence type="ECO:0000256" key="6">
    <source>
        <dbReference type="ARBA" id="ARBA00022927"/>
    </source>
</evidence>
<feature type="transmembrane region" description="Helical" evidence="9">
    <location>
        <begin position="31"/>
        <end position="49"/>
    </location>
</feature>
<comment type="subunit">
    <text evidence="3 9">Part of the Tic complex.</text>
</comment>
<dbReference type="EMBL" id="KX063871">
    <property type="protein sequence ID" value="ARH04188.1"/>
    <property type="molecule type" value="Genomic_DNA"/>
</dbReference>
<keyword evidence="9" id="KW-0813">Transport</keyword>
<dbReference type="GO" id="GO:0015031">
    <property type="term" value="P:protein transport"/>
    <property type="evidence" value="ECO:0007669"/>
    <property type="project" value="UniProtKB-KW"/>
</dbReference>
<evidence type="ECO:0000256" key="7">
    <source>
        <dbReference type="ARBA" id="ARBA00022989"/>
    </source>
</evidence>
<comment type="function">
    <text evidence="9">Involved in protein precursor import into chloroplasts. May be part of an intermediate translocation complex acting as a protein-conducting channel at the inner envelope.</text>
</comment>
<keyword evidence="9" id="KW-1001">Plastid inner membrane</keyword>
<protein>
    <recommendedName>
        <fullName evidence="4 9">Protein TIC 214</fullName>
    </recommendedName>
    <alternativeName>
        <fullName evidence="8 9">Translocon at the inner envelope membrane of chloroplasts 214</fullName>
    </alternativeName>
</protein>
<comment type="similarity">
    <text evidence="2 9">Belongs to the TIC214 family.</text>
</comment>
<evidence type="ECO:0000256" key="8">
    <source>
        <dbReference type="ARBA" id="ARBA00029978"/>
    </source>
</evidence>
<feature type="transmembrane region" description="Helical" evidence="9">
    <location>
        <begin position="215"/>
        <end position="238"/>
    </location>
</feature>
<name>A0A1W5WBX5_9ASTR</name>
<evidence type="ECO:0000256" key="2">
    <source>
        <dbReference type="ARBA" id="ARBA00009956"/>
    </source>
</evidence>
<keyword evidence="6 9" id="KW-0653">Protein transport</keyword>
<evidence type="ECO:0000256" key="5">
    <source>
        <dbReference type="ARBA" id="ARBA00022692"/>
    </source>
</evidence>
<dbReference type="PANTHER" id="PTHR33163">
    <property type="entry name" value="PROTEIN TIC 214-RELATED"/>
    <property type="match status" value="1"/>
</dbReference>
<dbReference type="PANTHER" id="PTHR33163:SF40">
    <property type="entry name" value="PROTEIN TIC 214"/>
    <property type="match status" value="1"/>
</dbReference>
<evidence type="ECO:0000256" key="1">
    <source>
        <dbReference type="ARBA" id="ARBA00004446"/>
    </source>
</evidence>
<feature type="transmembrane region" description="Helical" evidence="9">
    <location>
        <begin position="61"/>
        <end position="81"/>
    </location>
</feature>
<evidence type="ECO:0000256" key="4">
    <source>
        <dbReference type="ARBA" id="ARBA00016640"/>
    </source>
</evidence>
<evidence type="ECO:0000256" key="3">
    <source>
        <dbReference type="ARBA" id="ARBA00011510"/>
    </source>
</evidence>
<accession>A0A1W5WBX5</accession>
<proteinExistence type="inferred from homology"/>
<dbReference type="GO" id="GO:0009706">
    <property type="term" value="C:chloroplast inner membrane"/>
    <property type="evidence" value="ECO:0007669"/>
    <property type="project" value="UniProtKB-SubCell"/>
</dbReference>
<keyword evidence="9 10" id="KW-0150">Chloroplast</keyword>
<keyword evidence="7 9" id="KW-1133">Transmembrane helix</keyword>
<sequence length="1687" mass="203274">MILKSFLLGNLVSLCMKIINSVVVVGLYYGFLTTFSIGPSYFFLLRAHIMEEGEEGTEKRVSATTGFITGQLIMFISIYYAPLHLALGRPHTITVLALPYLLFHFFCNNHKHFFDYGSTTRNSMRNLSIQCVFLNNLIFQLFNHFILPSSMLARLVNIFMFRCNSKMLFVTSSFVGWIIGHILFMKWIGLLLVWIRQNRYIRKYIRSNKYLVSELKNSMSMAVIFSIFLFLTCVYYLGRIPSPIFSKKLNKLDKMEEEEEFDNNRRVDYMYGNQENLKFKILEKNKKDEEKSFFLFEKPLLTFFFDYNRWNRPLRYIRKRNQNFKGSVRREASQYFFYTCQSDGKQRISFTYPPSLSTFGEMIARRISLSTLEKLSADELYNEWLYTNKEKNNNLNNEFINRIETLETVFLSLNILETKTRLYNAETKNKKNFLVKLCNTEPKNKNCLVKMYDPFLNGMYRGRIKKLFSSSIINETSIENCTETSELNQIHDILLPYPNSPEYEQKIERSEKKQVKIDSNNRLKFSLNAILTNPKREKKSIGINKIGKKPPRWSYKLINELEQHFKKRRKEQGIMQGLDHQLRTRRFKRIAFLTRSRRSFKKSHFKNYNLYTKFNRDSGFISYLEEPDFRRAVIKGSMRVQRRKMVIWGPSQGNPHSPLFLEKMEDFPFPISNLMKLFFNIRDWLGKKSEFEILDQQFQIKKNNQEDAMEFWDNIPYAQKTRSLLLLAQSIFRRYIKLPLFIIVKNIGRILLRQSPEWYEDFQDWNREIYLKCSYNGLQFSKTEFPKNWLREGFQIKILYPFHLKPWHRSKLRLSDSDRKQQDYFDSCFLTVLGMETEYPFGPPRKTPSFFEPIFKDIDYKIEIRKFNFRVRRVLKKITKKQTKAVLFVKQIRKELLKGTKIPLFIPREIYESSQTQTENDSIISNKIIHESLSQNRATGWTNYLQTKEEMKHRIDRRNTIRNQIEKMKKNKKNNGESPPKIWKLLKRKNIELLIQFCIEKIYIDIFLCIINMRRITLYLFMESTKKIVEKYIDNNKRNQDQERINKTKQNQIDFISPMTIKKIFDNLRNSKRKSHIFFYLSDLSQKYVFLKLSQTQAINFNKVRSILQYNGPSFFLKNEIKDFFGRQGIFDSEIRHNKLPNYGMNPWKNWLRGHYQYDLSQITWSRLVPQKWRNGINTSQNNDLKKWYSYEKDPFFDYKKKQNLKVYLLSNKEDNFEKNYRYDLLSYKYIHSETKKKSCIYRTSFERNKKQENSTRNKENFFNILKNIPMKNYLGKSDIIYMEKNTDRKYLGWKFNTKIQVEPNKDQIKDQFHIFYLPIDSNCEINYKRVFFDWMEISFDWMGMNEKFLILNHLISNPKVFFFPEFVILYHKYKEKPWFIPSNLLFFNLNIKPNFSENQNSKAKQEQDDNFLNFSPANSKQYFELKKQNNIEEYFLESIEKLKIFFKGDFPLQLRWTGRLNQLNQKMMNNIQIYGLLVSLINVRKITISYIQRKEINLDIMRRRLNLTQLTKKGILIMEPARLSVKNDGQFFMYQIIGISLVHKSKHQSNRNPKNVAKKNFDESIPRHKIKTLNRDKNTSDLLVPEKILSSRRRRELRILISFNLNLKNQNGVHKNKLFCKENRLKNWSQFLDESKNIDRKKNELIKLKFFFWPNYRLEDLACMNRYWFDTNNGSRLSMLRISMYP</sequence>
<organism evidence="10">
    <name type="scientific">Diplostephium sp. CAJ2</name>
    <dbReference type="NCBI Taxonomy" id="1974274"/>
    <lineage>
        <taxon>Eukaryota</taxon>
        <taxon>Viridiplantae</taxon>
        <taxon>Streptophyta</taxon>
        <taxon>Embryophyta</taxon>
        <taxon>Tracheophyta</taxon>
        <taxon>Spermatophyta</taxon>
        <taxon>Magnoliopsida</taxon>
        <taxon>eudicotyledons</taxon>
        <taxon>Gunneridae</taxon>
        <taxon>Pentapetalae</taxon>
        <taxon>asterids</taxon>
        <taxon>campanulids</taxon>
        <taxon>Asterales</taxon>
        <taxon>Asteraceae</taxon>
        <taxon>Asteroideae</taxon>
        <taxon>Astereae</taxon>
        <taxon>South American lineages</taxon>
        <taxon>Diplostephium</taxon>
    </lineage>
</organism>
<keyword evidence="9" id="KW-0472">Membrane</keyword>
<feature type="transmembrane region" description="Helical" evidence="9">
    <location>
        <begin position="167"/>
        <end position="194"/>
    </location>
</feature>
<evidence type="ECO:0000313" key="10">
    <source>
        <dbReference type="EMBL" id="ARH04188.1"/>
    </source>
</evidence>
<geneLocation type="chloroplast" evidence="10"/>
<comment type="subcellular location">
    <subcellularLocation>
        <location evidence="1">Plastid membrane</location>
        <topology evidence="1">Multi-pass membrane protein</topology>
    </subcellularLocation>
    <subcellularLocation>
        <location evidence="9">Plastid</location>
        <location evidence="9">Chloroplast inner membrane</location>
    </subcellularLocation>
</comment>
<dbReference type="Pfam" id="PF05758">
    <property type="entry name" value="Ycf1"/>
    <property type="match status" value="2"/>
</dbReference>